<evidence type="ECO:0000256" key="3">
    <source>
        <dbReference type="ARBA" id="ARBA00006288"/>
    </source>
</evidence>
<dbReference type="Pfam" id="PF01756">
    <property type="entry name" value="ACOX"/>
    <property type="match status" value="1"/>
</dbReference>
<dbReference type="GO" id="GO:0016402">
    <property type="term" value="F:pristanoyl-CoA oxidase activity"/>
    <property type="evidence" value="ECO:0007669"/>
    <property type="project" value="TreeGrafter"/>
</dbReference>
<comment type="pathway">
    <text evidence="2">Lipid metabolism.</text>
</comment>
<dbReference type="InterPro" id="IPR036250">
    <property type="entry name" value="AcylCo_DH-like_C"/>
</dbReference>
<evidence type="ECO:0000256" key="6">
    <source>
        <dbReference type="ARBA" id="ARBA00022832"/>
    </source>
</evidence>
<proteinExistence type="inferred from homology"/>
<dbReference type="EMBL" id="JASPKY010000129">
    <property type="protein sequence ID" value="KAK9731627.1"/>
    <property type="molecule type" value="Genomic_DNA"/>
</dbReference>
<dbReference type="Proteomes" id="UP001458880">
    <property type="component" value="Unassembled WGS sequence"/>
</dbReference>
<keyword evidence="12" id="KW-1185">Reference proteome</keyword>
<comment type="similarity">
    <text evidence="3">Belongs to the acyl-CoA oxidase family.</text>
</comment>
<feature type="domain" description="Acyl-CoA oxidase C-terminal" evidence="9">
    <location>
        <begin position="128"/>
        <end position="314"/>
    </location>
</feature>
<dbReference type="GO" id="GO:0055088">
    <property type="term" value="P:lipid homeostasis"/>
    <property type="evidence" value="ECO:0007669"/>
    <property type="project" value="TreeGrafter"/>
</dbReference>
<evidence type="ECO:0000256" key="7">
    <source>
        <dbReference type="ARBA" id="ARBA00023002"/>
    </source>
</evidence>
<sequence length="316" mass="35655">MKKRISGISGNSDLDNEIHALSSASKPISGWVARDGIQECREACGGHGYLKASGLGDLRNDNDANCTYDGENHVLIQQTSNWLLKFWPQVLERQVISSPLHSVDFLTNGMQILNTKFTAKTINDLIMPENIISIYQWLVCYLLKITYNKYIKITYNKYKNNIKKGMDPFTAKNDIQVFYSRSLGIAYIQHFALSIMYEKIQGATDQPIKNVLLKLLSLYGLYSIEKQHVAVMFQGGYANGKEPVNLIQYAILHLCSEIKGDAVALVDTIAPPDFLLNSVLGASDGQVYHHLQSSFFQSAYCMTRPRWWSDIIQAKL</sequence>
<dbReference type="PANTHER" id="PTHR10909">
    <property type="entry name" value="ELECTRON TRANSPORT OXIDOREDUCTASE"/>
    <property type="match status" value="1"/>
</dbReference>
<dbReference type="Gene3D" id="1.20.140.10">
    <property type="entry name" value="Butyryl-CoA Dehydrogenase, subunit A, domain 3"/>
    <property type="match status" value="2"/>
</dbReference>
<protein>
    <submittedName>
        <fullName evidence="11">Acyl-CoA oxidase</fullName>
    </submittedName>
</protein>
<evidence type="ECO:0000313" key="11">
    <source>
        <dbReference type="EMBL" id="KAK9731627.1"/>
    </source>
</evidence>
<feature type="domain" description="Acyl-CoA oxidase C-alpha1" evidence="10">
    <location>
        <begin position="11"/>
        <end position="84"/>
    </location>
</feature>
<dbReference type="InterPro" id="IPR055060">
    <property type="entry name" value="ACOX_C_alpha1"/>
</dbReference>
<dbReference type="InterPro" id="IPR012258">
    <property type="entry name" value="Acyl-CoA_oxidase"/>
</dbReference>
<dbReference type="InterPro" id="IPR002655">
    <property type="entry name" value="Acyl-CoA_oxidase_C"/>
</dbReference>
<name>A0AAW1LDP6_POPJA</name>
<dbReference type="SUPFAM" id="SSF47203">
    <property type="entry name" value="Acyl-CoA dehydrogenase C-terminal domain-like"/>
    <property type="match status" value="2"/>
</dbReference>
<accession>A0AAW1LDP6</accession>
<dbReference type="Pfam" id="PF22924">
    <property type="entry name" value="ACOX_C_alpha1"/>
    <property type="match status" value="1"/>
</dbReference>
<gene>
    <name evidence="11" type="ORF">QE152_g13492</name>
</gene>
<dbReference type="FunFam" id="1.20.140.10:FF:000007">
    <property type="entry name" value="Acyl-coenzyme A oxidase"/>
    <property type="match status" value="1"/>
</dbReference>
<evidence type="ECO:0000256" key="4">
    <source>
        <dbReference type="ARBA" id="ARBA00022630"/>
    </source>
</evidence>
<keyword evidence="8" id="KW-0443">Lipid metabolism</keyword>
<dbReference type="PANTHER" id="PTHR10909:SF390">
    <property type="entry name" value="PEROXISOMAL ACYL-COENZYME A OXIDASE 3"/>
    <property type="match status" value="1"/>
</dbReference>
<dbReference type="GO" id="GO:0071949">
    <property type="term" value="F:FAD binding"/>
    <property type="evidence" value="ECO:0007669"/>
    <property type="project" value="InterPro"/>
</dbReference>
<dbReference type="GO" id="GO:0033540">
    <property type="term" value="P:fatty acid beta-oxidation using acyl-CoA oxidase"/>
    <property type="evidence" value="ECO:0007669"/>
    <property type="project" value="TreeGrafter"/>
</dbReference>
<evidence type="ECO:0000259" key="10">
    <source>
        <dbReference type="Pfam" id="PF22924"/>
    </source>
</evidence>
<keyword evidence="5" id="KW-0274">FAD</keyword>
<evidence type="ECO:0000313" key="12">
    <source>
        <dbReference type="Proteomes" id="UP001458880"/>
    </source>
</evidence>
<organism evidence="11 12">
    <name type="scientific">Popillia japonica</name>
    <name type="common">Japanese beetle</name>
    <dbReference type="NCBI Taxonomy" id="7064"/>
    <lineage>
        <taxon>Eukaryota</taxon>
        <taxon>Metazoa</taxon>
        <taxon>Ecdysozoa</taxon>
        <taxon>Arthropoda</taxon>
        <taxon>Hexapoda</taxon>
        <taxon>Insecta</taxon>
        <taxon>Pterygota</taxon>
        <taxon>Neoptera</taxon>
        <taxon>Endopterygota</taxon>
        <taxon>Coleoptera</taxon>
        <taxon>Polyphaga</taxon>
        <taxon>Scarabaeiformia</taxon>
        <taxon>Scarabaeidae</taxon>
        <taxon>Rutelinae</taxon>
        <taxon>Popillia</taxon>
    </lineage>
</organism>
<reference evidence="11 12" key="1">
    <citation type="journal article" date="2024" name="BMC Genomics">
        <title>De novo assembly and annotation of Popillia japonica's genome with initial clues to its potential as an invasive pest.</title>
        <authorList>
            <person name="Cucini C."/>
            <person name="Boschi S."/>
            <person name="Funari R."/>
            <person name="Cardaioli E."/>
            <person name="Iannotti N."/>
            <person name="Marturano G."/>
            <person name="Paoli F."/>
            <person name="Bruttini M."/>
            <person name="Carapelli A."/>
            <person name="Frati F."/>
            <person name="Nardi F."/>
        </authorList>
    </citation>
    <scope>NUCLEOTIDE SEQUENCE [LARGE SCALE GENOMIC DNA]</scope>
    <source>
        <strain evidence="11">DMR45628</strain>
    </source>
</reference>
<keyword evidence="7" id="KW-0560">Oxidoreductase</keyword>
<evidence type="ECO:0000256" key="5">
    <source>
        <dbReference type="ARBA" id="ARBA00022827"/>
    </source>
</evidence>
<keyword evidence="4" id="KW-0285">Flavoprotein</keyword>
<dbReference type="GO" id="GO:0005504">
    <property type="term" value="F:fatty acid binding"/>
    <property type="evidence" value="ECO:0007669"/>
    <property type="project" value="TreeGrafter"/>
</dbReference>
<evidence type="ECO:0000256" key="2">
    <source>
        <dbReference type="ARBA" id="ARBA00005189"/>
    </source>
</evidence>
<evidence type="ECO:0000259" key="9">
    <source>
        <dbReference type="Pfam" id="PF01756"/>
    </source>
</evidence>
<evidence type="ECO:0000256" key="1">
    <source>
        <dbReference type="ARBA" id="ARBA00001974"/>
    </source>
</evidence>
<comment type="cofactor">
    <cofactor evidence="1">
        <name>FAD</name>
        <dbReference type="ChEBI" id="CHEBI:57692"/>
    </cofactor>
</comment>
<evidence type="ECO:0000256" key="8">
    <source>
        <dbReference type="ARBA" id="ARBA00023098"/>
    </source>
</evidence>
<dbReference type="GO" id="GO:0005777">
    <property type="term" value="C:peroxisome"/>
    <property type="evidence" value="ECO:0007669"/>
    <property type="project" value="InterPro"/>
</dbReference>
<dbReference type="AlphaFoldDB" id="A0AAW1LDP6"/>
<comment type="caution">
    <text evidence="11">The sequence shown here is derived from an EMBL/GenBank/DDBJ whole genome shotgun (WGS) entry which is preliminary data.</text>
</comment>
<keyword evidence="6" id="KW-0276">Fatty acid metabolism</keyword>